<keyword evidence="1" id="KW-1133">Transmembrane helix</keyword>
<keyword evidence="3" id="KW-1185">Reference proteome</keyword>
<accession>A0A5J5JYU5</accession>
<sequence length="171" mass="18391">MTDSLPLRAPAYVRHFGTLVDLALAACTVVVFVAAALATGVPSPWPATIPFALVLGALVLFRRRWPMVVLVLSVAAVFAYHLVSWSPAGWIWPASVAYLTAAATPRVRWVAAIGIAQLVYSAVDARWILARNLPRYLIHTVGEALLLAILIGAGLAYAATLRWRGRHQATG</sequence>
<evidence type="ECO:0000313" key="2">
    <source>
        <dbReference type="EMBL" id="KAA9375991.1"/>
    </source>
</evidence>
<dbReference type="Proteomes" id="UP000327011">
    <property type="component" value="Unassembled WGS sequence"/>
</dbReference>
<proteinExistence type="predicted"/>
<feature type="transmembrane region" description="Helical" evidence="1">
    <location>
        <begin position="68"/>
        <end position="87"/>
    </location>
</feature>
<reference evidence="2 3" key="1">
    <citation type="submission" date="2019-09" db="EMBL/GenBank/DDBJ databases">
        <title>Screening of Novel Bioactive Compounds from Soil-Associated.</title>
        <authorList>
            <person name="Gong X."/>
        </authorList>
    </citation>
    <scope>NUCLEOTIDE SEQUENCE [LARGE SCALE GENOMIC DNA]</scope>
    <source>
        <strain evidence="2 3">Gxj-6</strain>
    </source>
</reference>
<evidence type="ECO:0000256" key="1">
    <source>
        <dbReference type="SAM" id="Phobius"/>
    </source>
</evidence>
<keyword evidence="1" id="KW-0472">Membrane</keyword>
<protein>
    <submittedName>
        <fullName evidence="2">Uncharacterized protein</fullName>
    </submittedName>
</protein>
<feature type="transmembrane region" description="Helical" evidence="1">
    <location>
        <begin position="44"/>
        <end position="61"/>
    </location>
</feature>
<feature type="transmembrane region" description="Helical" evidence="1">
    <location>
        <begin position="107"/>
        <end position="129"/>
    </location>
</feature>
<keyword evidence="1" id="KW-0812">Transmembrane</keyword>
<evidence type="ECO:0000313" key="3">
    <source>
        <dbReference type="Proteomes" id="UP000327011"/>
    </source>
</evidence>
<gene>
    <name evidence="2" type="ORF">F5972_25055</name>
</gene>
<dbReference type="RefSeq" id="WP_138461669.1">
    <property type="nucleotide sequence ID" value="NZ_VYTZ01000009.1"/>
</dbReference>
<dbReference type="AlphaFoldDB" id="A0A5J5JYU5"/>
<organism evidence="2 3">
    <name type="scientific">Microbispora cellulosiformans</name>
    <dbReference type="NCBI Taxonomy" id="2614688"/>
    <lineage>
        <taxon>Bacteria</taxon>
        <taxon>Bacillati</taxon>
        <taxon>Actinomycetota</taxon>
        <taxon>Actinomycetes</taxon>
        <taxon>Streptosporangiales</taxon>
        <taxon>Streptosporangiaceae</taxon>
        <taxon>Microbispora</taxon>
    </lineage>
</organism>
<name>A0A5J5JYU5_9ACTN</name>
<feature type="transmembrane region" description="Helical" evidence="1">
    <location>
        <begin position="136"/>
        <end position="159"/>
    </location>
</feature>
<feature type="transmembrane region" description="Helical" evidence="1">
    <location>
        <begin position="12"/>
        <end position="38"/>
    </location>
</feature>
<comment type="caution">
    <text evidence="2">The sequence shown here is derived from an EMBL/GenBank/DDBJ whole genome shotgun (WGS) entry which is preliminary data.</text>
</comment>
<dbReference type="EMBL" id="VYTZ01000009">
    <property type="protein sequence ID" value="KAA9375991.1"/>
    <property type="molecule type" value="Genomic_DNA"/>
</dbReference>